<name>A0A7R9GDE9_9CRUS</name>
<reference evidence="3" key="1">
    <citation type="submission" date="2020-11" db="EMBL/GenBank/DDBJ databases">
        <authorList>
            <person name="Tran Van P."/>
        </authorList>
    </citation>
    <scope>NUCLEOTIDE SEQUENCE</scope>
</reference>
<keyword evidence="4" id="KW-1185">Reference proteome</keyword>
<sequence length="522" mass="58426">MVLTRQACSASNEDFGLRECTITTRSSSQNANAGSVLPKKNLLDLPAEILMKMLGFLPMKKVSESRMVCRRFNAIGGELLTSTFQRLQLYVLKRFNCIKHQMPRRESARRNHPRAREADIMETLSMRLSLLQMAFGRHIQKGNICFFPGEILDEVQRILTCISATPEISKAYKITEELYDLSAMAMEYFKEKLEPTLPEISYFNTEFTYWDDDHCESSGSTLPPPAIFGEGPSHPGLVPMPLPMAPPPPISWRDETESISSDVTSASSNNAPASDVVMKRSFRRIRLGMQKNNLELIRLRKDLKTCKARVSSQKKLLSKYHTRLDEYDKKFEENTKKFSTLIQELNKCKTELQYWRAKAPVEQTKECENCGHVMVNTAMVWETDPIEDSKDRRALAHQGIIIDKPSSSDLISASLSASSETEELDIAVATALSSISSAESEEDASETEEEVVTMVSPGKATRGVKKAAMLGKRKRKAVDLAQPSCSHHQLPPPSASVSGKNLRHKAGKQPVAKMPAGKRVKL</sequence>
<dbReference type="EMBL" id="CAJPEX010001194">
    <property type="protein sequence ID" value="CAG0918474.1"/>
    <property type="molecule type" value="Genomic_DNA"/>
</dbReference>
<protein>
    <recommendedName>
        <fullName evidence="2">F-box domain-containing protein</fullName>
    </recommendedName>
</protein>
<dbReference type="PANTHER" id="PTHR13252:SF1">
    <property type="entry name" value="DAMPENED, ISOFORM A"/>
    <property type="match status" value="1"/>
</dbReference>
<dbReference type="OrthoDB" id="5860767at2759"/>
<dbReference type="SUPFAM" id="SSF81383">
    <property type="entry name" value="F-box domain"/>
    <property type="match status" value="1"/>
</dbReference>
<dbReference type="PROSITE" id="PS50181">
    <property type="entry name" value="FBOX"/>
    <property type="match status" value="1"/>
</dbReference>
<evidence type="ECO:0000313" key="4">
    <source>
        <dbReference type="Proteomes" id="UP000678499"/>
    </source>
</evidence>
<evidence type="ECO:0000313" key="3">
    <source>
        <dbReference type="EMBL" id="CAD7278322.1"/>
    </source>
</evidence>
<organism evidence="3">
    <name type="scientific">Notodromas monacha</name>
    <dbReference type="NCBI Taxonomy" id="399045"/>
    <lineage>
        <taxon>Eukaryota</taxon>
        <taxon>Metazoa</taxon>
        <taxon>Ecdysozoa</taxon>
        <taxon>Arthropoda</taxon>
        <taxon>Crustacea</taxon>
        <taxon>Oligostraca</taxon>
        <taxon>Ostracoda</taxon>
        <taxon>Podocopa</taxon>
        <taxon>Podocopida</taxon>
        <taxon>Cypridocopina</taxon>
        <taxon>Cypridoidea</taxon>
        <taxon>Cyprididae</taxon>
        <taxon>Notodromas</taxon>
    </lineage>
</organism>
<accession>A0A7R9GDE9</accession>
<gene>
    <name evidence="3" type="ORF">NMOB1V02_LOCUS6030</name>
</gene>
<proteinExistence type="predicted"/>
<feature type="region of interest" description="Disordered" evidence="1">
    <location>
        <begin position="480"/>
        <end position="522"/>
    </location>
</feature>
<dbReference type="InterPro" id="IPR039719">
    <property type="entry name" value="FBXO28"/>
</dbReference>
<feature type="domain" description="F-box" evidence="2">
    <location>
        <begin position="39"/>
        <end position="87"/>
    </location>
</feature>
<dbReference type="InterPro" id="IPR001810">
    <property type="entry name" value="F-box_dom"/>
</dbReference>
<dbReference type="GO" id="GO:0003713">
    <property type="term" value="F:transcription coactivator activity"/>
    <property type="evidence" value="ECO:0007669"/>
    <property type="project" value="TreeGrafter"/>
</dbReference>
<dbReference type="InterPro" id="IPR036047">
    <property type="entry name" value="F-box-like_dom_sf"/>
</dbReference>
<dbReference type="EMBL" id="OA883231">
    <property type="protein sequence ID" value="CAD7278322.1"/>
    <property type="molecule type" value="Genomic_DNA"/>
</dbReference>
<evidence type="ECO:0000256" key="1">
    <source>
        <dbReference type="SAM" id="MobiDB-lite"/>
    </source>
</evidence>
<dbReference type="GO" id="GO:0005634">
    <property type="term" value="C:nucleus"/>
    <property type="evidence" value="ECO:0007669"/>
    <property type="project" value="TreeGrafter"/>
</dbReference>
<dbReference type="Proteomes" id="UP000678499">
    <property type="component" value="Unassembled WGS sequence"/>
</dbReference>
<evidence type="ECO:0000259" key="2">
    <source>
        <dbReference type="PROSITE" id="PS50181"/>
    </source>
</evidence>
<dbReference type="AlphaFoldDB" id="A0A7R9GDE9"/>
<dbReference type="PANTHER" id="PTHR13252">
    <property type="entry name" value="F-BOX ONLY PROTEIN 28"/>
    <property type="match status" value="1"/>
</dbReference>